<reference evidence="2 3" key="1">
    <citation type="submission" date="2021-03" db="EMBL/GenBank/DDBJ databases">
        <title>Assistant Professor.</title>
        <authorList>
            <person name="Huq M.A."/>
        </authorList>
    </citation>
    <scope>NUCLEOTIDE SEQUENCE [LARGE SCALE GENOMIC DNA]</scope>
    <source>
        <strain evidence="2 3">MAH-29</strain>
    </source>
</reference>
<feature type="transmembrane region" description="Helical" evidence="1">
    <location>
        <begin position="111"/>
        <end position="136"/>
    </location>
</feature>
<dbReference type="EMBL" id="JAGHKO010000004">
    <property type="protein sequence ID" value="MBO9202644.1"/>
    <property type="molecule type" value="Genomic_DNA"/>
</dbReference>
<gene>
    <name evidence="2" type="ORF">J7I42_20310</name>
</gene>
<evidence type="ECO:0000313" key="2">
    <source>
        <dbReference type="EMBL" id="MBO9202644.1"/>
    </source>
</evidence>
<sequence>MEISQIRMYELFKSKLGDKEAEAFVHLIEEKMDAKINQRTQLLATKDDIAALRNATKDDIAALRNATKDDIAALRDATKDDIAALRDATKDDIAALRDATKDEMRKWKDDLLRTIFLTSLGQLLAIVTAVISIILVTGRK</sequence>
<dbReference type="Proteomes" id="UP000677244">
    <property type="component" value="Unassembled WGS sequence"/>
</dbReference>
<keyword evidence="3" id="KW-1185">Reference proteome</keyword>
<keyword evidence="1" id="KW-0812">Transmembrane</keyword>
<proteinExistence type="predicted"/>
<evidence type="ECO:0000256" key="1">
    <source>
        <dbReference type="SAM" id="Phobius"/>
    </source>
</evidence>
<keyword evidence="1" id="KW-1133">Transmembrane helix</keyword>
<protein>
    <recommendedName>
        <fullName evidence="4">DUF1640 domain-containing protein</fullName>
    </recommendedName>
</protein>
<evidence type="ECO:0000313" key="3">
    <source>
        <dbReference type="Proteomes" id="UP000677244"/>
    </source>
</evidence>
<dbReference type="RefSeq" id="WP_209140685.1">
    <property type="nucleotide sequence ID" value="NZ_JAGHKO010000004.1"/>
</dbReference>
<dbReference type="Gene3D" id="1.20.58.130">
    <property type="match status" value="1"/>
</dbReference>
<keyword evidence="1" id="KW-0472">Membrane</keyword>
<accession>A0ABS3YXT4</accession>
<organism evidence="2 3">
    <name type="scientific">Niastella soli</name>
    <dbReference type="NCBI Taxonomy" id="2821487"/>
    <lineage>
        <taxon>Bacteria</taxon>
        <taxon>Pseudomonadati</taxon>
        <taxon>Bacteroidota</taxon>
        <taxon>Chitinophagia</taxon>
        <taxon>Chitinophagales</taxon>
        <taxon>Chitinophagaceae</taxon>
        <taxon>Niastella</taxon>
    </lineage>
</organism>
<name>A0ABS3YXT4_9BACT</name>
<evidence type="ECO:0008006" key="4">
    <source>
        <dbReference type="Google" id="ProtNLM"/>
    </source>
</evidence>
<comment type="caution">
    <text evidence="2">The sequence shown here is derived from an EMBL/GenBank/DDBJ whole genome shotgun (WGS) entry which is preliminary data.</text>
</comment>